<feature type="signal peptide" evidence="11">
    <location>
        <begin position="1"/>
        <end position="20"/>
    </location>
</feature>
<dbReference type="GO" id="GO:0015288">
    <property type="term" value="F:porin activity"/>
    <property type="evidence" value="ECO:0007669"/>
    <property type="project" value="UniProtKB-KW"/>
</dbReference>
<dbReference type="GO" id="GO:0046930">
    <property type="term" value="C:pore complex"/>
    <property type="evidence" value="ECO:0007669"/>
    <property type="project" value="UniProtKB-KW"/>
</dbReference>
<keyword evidence="5" id="KW-0812">Transmembrane</keyword>
<dbReference type="InterPro" id="IPR050298">
    <property type="entry name" value="Gram-neg_bact_OMP"/>
</dbReference>
<evidence type="ECO:0000256" key="8">
    <source>
        <dbReference type="ARBA" id="ARBA00023114"/>
    </source>
</evidence>
<dbReference type="SUPFAM" id="SSF56935">
    <property type="entry name" value="Porins"/>
    <property type="match status" value="1"/>
</dbReference>
<evidence type="ECO:0000256" key="11">
    <source>
        <dbReference type="SAM" id="SignalP"/>
    </source>
</evidence>
<evidence type="ECO:0000256" key="2">
    <source>
        <dbReference type="ARBA" id="ARBA00011233"/>
    </source>
</evidence>
<keyword evidence="6 11" id="KW-0732">Signal</keyword>
<dbReference type="GO" id="GO:0009279">
    <property type="term" value="C:cell outer membrane"/>
    <property type="evidence" value="ECO:0007669"/>
    <property type="project" value="UniProtKB-SubCell"/>
</dbReference>
<dbReference type="InterPro" id="IPR023614">
    <property type="entry name" value="Porin_dom_sf"/>
</dbReference>
<feature type="domain" description="Porin" evidence="12">
    <location>
        <begin position="7"/>
        <end position="301"/>
    </location>
</feature>
<evidence type="ECO:0000259" key="12">
    <source>
        <dbReference type="Pfam" id="PF13609"/>
    </source>
</evidence>
<dbReference type="PANTHER" id="PTHR34501:SF9">
    <property type="entry name" value="MAJOR OUTER MEMBRANE PROTEIN P.IA"/>
    <property type="match status" value="1"/>
</dbReference>
<dbReference type="EMBL" id="QYUP01000087">
    <property type="protein sequence ID" value="RJG19169.1"/>
    <property type="molecule type" value="Genomic_DNA"/>
</dbReference>
<dbReference type="PRINTS" id="PR00182">
    <property type="entry name" value="ECOLNEIPORIN"/>
</dbReference>
<dbReference type="AlphaFoldDB" id="A0A418Y118"/>
<feature type="chain" id="PRO_5018965392" evidence="11">
    <location>
        <begin position="21"/>
        <end position="336"/>
    </location>
</feature>
<evidence type="ECO:0000256" key="5">
    <source>
        <dbReference type="ARBA" id="ARBA00022692"/>
    </source>
</evidence>
<dbReference type="InterPro" id="IPR002299">
    <property type="entry name" value="Porin_Neis"/>
</dbReference>
<evidence type="ECO:0000256" key="9">
    <source>
        <dbReference type="ARBA" id="ARBA00023136"/>
    </source>
</evidence>
<organism evidence="13 14">
    <name type="scientific">Massilia cavernae</name>
    <dbReference type="NCBI Taxonomy" id="2320864"/>
    <lineage>
        <taxon>Bacteria</taxon>
        <taxon>Pseudomonadati</taxon>
        <taxon>Pseudomonadota</taxon>
        <taxon>Betaproteobacteria</taxon>
        <taxon>Burkholderiales</taxon>
        <taxon>Oxalobacteraceae</taxon>
        <taxon>Telluria group</taxon>
        <taxon>Massilia</taxon>
    </lineage>
</organism>
<dbReference type="GO" id="GO:0034220">
    <property type="term" value="P:monoatomic ion transmembrane transport"/>
    <property type="evidence" value="ECO:0007669"/>
    <property type="project" value="InterPro"/>
</dbReference>
<sequence length="336" mass="34749">MALKIMAAVLAATLPFAASAQSSVTVYGLVDAALAHENPDAAGVSSRTAIHAGQASSRLGFRGTEDLGGGMKALFNVEAGFGIDTGVGDSALFGRRAVVGLEGNWGMLTVGREYTPIDTISSASHILGQGFYGSNLNAFANGRMTRRISNSVNYKSKAMAGLKFSAAIGLGETSSGPSQDLQTVAVEYQKGALYAGIGYATLERLASGDDREMIFGAAYTMGALEFKGNYMVGDQTGPNNRYSQANLGAAMAFGPGKLYGNLQQSKLQNGARGNGYAVSYAYTLSKRTNVYASYGTTVNNDRAAFSLAAAGSTITPPATALGADPVAYAVGIRHTF</sequence>
<keyword evidence="4" id="KW-1134">Transmembrane beta strand</keyword>
<evidence type="ECO:0000256" key="1">
    <source>
        <dbReference type="ARBA" id="ARBA00004571"/>
    </source>
</evidence>
<dbReference type="RefSeq" id="WP_119810392.1">
    <property type="nucleotide sequence ID" value="NZ_QYUP01000087.1"/>
</dbReference>
<dbReference type="CDD" id="cd00342">
    <property type="entry name" value="gram_neg_porins"/>
    <property type="match status" value="1"/>
</dbReference>
<name>A0A418Y118_9BURK</name>
<dbReference type="PANTHER" id="PTHR34501">
    <property type="entry name" value="PROTEIN YDDL-RELATED"/>
    <property type="match status" value="1"/>
</dbReference>
<evidence type="ECO:0000256" key="3">
    <source>
        <dbReference type="ARBA" id="ARBA00022448"/>
    </source>
</evidence>
<keyword evidence="8" id="KW-0626">Porin</keyword>
<evidence type="ECO:0000256" key="4">
    <source>
        <dbReference type="ARBA" id="ARBA00022452"/>
    </source>
</evidence>
<comment type="subcellular location">
    <subcellularLocation>
        <location evidence="1">Cell outer membrane</location>
        <topology evidence="1">Multi-pass membrane protein</topology>
    </subcellularLocation>
</comment>
<dbReference type="Proteomes" id="UP000284006">
    <property type="component" value="Unassembled WGS sequence"/>
</dbReference>
<protein>
    <submittedName>
        <fullName evidence="13">Porin</fullName>
    </submittedName>
</protein>
<dbReference type="InterPro" id="IPR001702">
    <property type="entry name" value="Porin_Gram-ve"/>
</dbReference>
<dbReference type="InterPro" id="IPR033900">
    <property type="entry name" value="Gram_neg_porin_domain"/>
</dbReference>
<dbReference type="Gene3D" id="2.40.160.10">
    <property type="entry name" value="Porin"/>
    <property type="match status" value="1"/>
</dbReference>
<evidence type="ECO:0000313" key="13">
    <source>
        <dbReference type="EMBL" id="RJG19169.1"/>
    </source>
</evidence>
<dbReference type="PRINTS" id="PR00184">
    <property type="entry name" value="NEISSPPORIN"/>
</dbReference>
<keyword evidence="9" id="KW-0472">Membrane</keyword>
<keyword evidence="7" id="KW-0406">Ion transport</keyword>
<evidence type="ECO:0000256" key="10">
    <source>
        <dbReference type="ARBA" id="ARBA00023237"/>
    </source>
</evidence>
<proteinExistence type="predicted"/>
<evidence type="ECO:0000256" key="6">
    <source>
        <dbReference type="ARBA" id="ARBA00022729"/>
    </source>
</evidence>
<evidence type="ECO:0000313" key="14">
    <source>
        <dbReference type="Proteomes" id="UP000284006"/>
    </source>
</evidence>
<reference evidence="13 14" key="1">
    <citation type="submission" date="2018-09" db="EMBL/GenBank/DDBJ databases">
        <authorList>
            <person name="Zhu H."/>
        </authorList>
    </citation>
    <scope>NUCLEOTIDE SEQUENCE [LARGE SCALE GENOMIC DNA]</scope>
    <source>
        <strain evidence="13 14">K1S02-61</strain>
    </source>
</reference>
<keyword evidence="3" id="KW-0813">Transport</keyword>
<comment type="subunit">
    <text evidence="2">Homotrimer.</text>
</comment>
<dbReference type="OrthoDB" id="5289162at2"/>
<dbReference type="Pfam" id="PF13609">
    <property type="entry name" value="Porin_4"/>
    <property type="match status" value="1"/>
</dbReference>
<comment type="caution">
    <text evidence="13">The sequence shown here is derived from an EMBL/GenBank/DDBJ whole genome shotgun (WGS) entry which is preliminary data.</text>
</comment>
<accession>A0A418Y118</accession>
<evidence type="ECO:0000256" key="7">
    <source>
        <dbReference type="ARBA" id="ARBA00023065"/>
    </source>
</evidence>
<keyword evidence="10" id="KW-0998">Cell outer membrane</keyword>
<gene>
    <name evidence="13" type="ORF">D3872_08680</name>
</gene>
<keyword evidence="14" id="KW-1185">Reference proteome</keyword>